<dbReference type="GO" id="GO:0006508">
    <property type="term" value="P:proteolysis"/>
    <property type="evidence" value="ECO:0007669"/>
    <property type="project" value="UniProtKB-KW"/>
</dbReference>
<reference evidence="6" key="1">
    <citation type="submission" date="2017-02" db="UniProtKB">
        <authorList>
            <consortium name="WormBaseParasite"/>
        </authorList>
    </citation>
    <scope>IDENTIFICATION</scope>
</reference>
<keyword evidence="1" id="KW-0645">Protease</keyword>
<dbReference type="InterPro" id="IPR002933">
    <property type="entry name" value="Peptidase_M20"/>
</dbReference>
<dbReference type="Gene3D" id="3.40.630.10">
    <property type="entry name" value="Zn peptidases"/>
    <property type="match status" value="1"/>
</dbReference>
<keyword evidence="2" id="KW-0479">Metal-binding</keyword>
<dbReference type="Pfam" id="PF01546">
    <property type="entry name" value="Peptidase_M20"/>
    <property type="match status" value="1"/>
</dbReference>
<keyword evidence="5" id="KW-1185">Reference proteome</keyword>
<keyword evidence="3" id="KW-0378">Hydrolase</keyword>
<dbReference type="OrthoDB" id="7832001at2759"/>
<dbReference type="WBParaSite" id="ASIM_0000529401-mRNA-1">
    <property type="protein sequence ID" value="ASIM_0000529401-mRNA-1"/>
    <property type="gene ID" value="ASIM_0000529401"/>
</dbReference>
<protein>
    <submittedName>
        <fullName evidence="6">M20/M25/M40 family metallo-hydrolase</fullName>
    </submittedName>
</protein>
<accession>A0A0M3JCG3</accession>
<dbReference type="PANTHER" id="PTHR43270">
    <property type="entry name" value="BETA-ALA-HIS DIPEPTIDASE"/>
    <property type="match status" value="1"/>
</dbReference>
<dbReference type="EMBL" id="UYRR01009620">
    <property type="protein sequence ID" value="VDK24995.1"/>
    <property type="molecule type" value="Genomic_DNA"/>
</dbReference>
<evidence type="ECO:0000313" key="5">
    <source>
        <dbReference type="Proteomes" id="UP000267096"/>
    </source>
</evidence>
<proteinExistence type="predicted"/>
<dbReference type="SUPFAM" id="SSF53187">
    <property type="entry name" value="Zn-dependent exopeptidases"/>
    <property type="match status" value="1"/>
</dbReference>
<dbReference type="GO" id="GO:0046872">
    <property type="term" value="F:metal ion binding"/>
    <property type="evidence" value="ECO:0007669"/>
    <property type="project" value="UniProtKB-KW"/>
</dbReference>
<evidence type="ECO:0000313" key="6">
    <source>
        <dbReference type="WBParaSite" id="ASIM_0000529401-mRNA-1"/>
    </source>
</evidence>
<evidence type="ECO:0000313" key="4">
    <source>
        <dbReference type="EMBL" id="VDK24995.1"/>
    </source>
</evidence>
<dbReference type="AlphaFoldDB" id="A0A0M3JCG3"/>
<dbReference type="PANTHER" id="PTHR43270:SF4">
    <property type="entry name" value="CARNOSINE DIPEPTIDASE 2, ISOFORM A"/>
    <property type="match status" value="1"/>
</dbReference>
<gene>
    <name evidence="4" type="ORF">ASIM_LOCUS5097</name>
</gene>
<reference evidence="4 5" key="2">
    <citation type="submission" date="2018-11" db="EMBL/GenBank/DDBJ databases">
        <authorList>
            <consortium name="Pathogen Informatics"/>
        </authorList>
    </citation>
    <scope>NUCLEOTIDE SEQUENCE [LARGE SCALE GENOMIC DNA]</scope>
</reference>
<evidence type="ECO:0000256" key="3">
    <source>
        <dbReference type="ARBA" id="ARBA00022801"/>
    </source>
</evidence>
<dbReference type="GO" id="GO:0008233">
    <property type="term" value="F:peptidase activity"/>
    <property type="evidence" value="ECO:0007669"/>
    <property type="project" value="UniProtKB-KW"/>
</dbReference>
<dbReference type="InterPro" id="IPR051458">
    <property type="entry name" value="Cyt/Met_Dipeptidase"/>
</dbReference>
<organism evidence="6">
    <name type="scientific">Anisakis simplex</name>
    <name type="common">Herring worm</name>
    <dbReference type="NCBI Taxonomy" id="6269"/>
    <lineage>
        <taxon>Eukaryota</taxon>
        <taxon>Metazoa</taxon>
        <taxon>Ecdysozoa</taxon>
        <taxon>Nematoda</taxon>
        <taxon>Chromadorea</taxon>
        <taxon>Rhabditida</taxon>
        <taxon>Spirurina</taxon>
        <taxon>Ascaridomorpha</taxon>
        <taxon>Ascaridoidea</taxon>
        <taxon>Anisakidae</taxon>
        <taxon>Anisakis</taxon>
        <taxon>Anisakis simplex complex</taxon>
    </lineage>
</organism>
<name>A0A0M3JCG3_ANISI</name>
<sequence length="131" mass="14640">MESVGIKSEAIAIGMQEMLSGDRIDLPPIIVGGTRKLADKKTLLVYGYFDVQSAGDKANWRTDPFKLAEKDGRLYGRGVVDNKAAVMAWIAAIEILQKQNVELPLNVKQKLFISDFSTLITNRHNPYYLLI</sequence>
<dbReference type="Proteomes" id="UP000267096">
    <property type="component" value="Unassembled WGS sequence"/>
</dbReference>
<evidence type="ECO:0000256" key="1">
    <source>
        <dbReference type="ARBA" id="ARBA00022670"/>
    </source>
</evidence>
<evidence type="ECO:0000256" key="2">
    <source>
        <dbReference type="ARBA" id="ARBA00022723"/>
    </source>
</evidence>